<evidence type="ECO:0000313" key="2">
    <source>
        <dbReference type="EMBL" id="RWR25045.1"/>
    </source>
</evidence>
<sequence>MNTQSVKDIDLSDFTTQVDDTYHALRAFTFMLDQMHEYAAGKPNATIGYGIGQLLRRQVDDFEEINSDVYRLIARLTKAERALAEAEAAHLPALQGPAPEAEDRIREIICTAVLAEASRPAWHDLDTIAARSRVHRSEVARVLFVLTGEDHDGPAYRAWDGNLSEGLHSHLLTGLCWAALARCDMWAQVSAATGIDLMDVKKVLNAMLEYSPKREAINLRNFEDIREIQQAEAEVRARVAEQDAQGPASEKLRETLEAVVGDDPDTGGMSDTIDRIVSESDLSAASVARVVGLLLDEVRDEPEEEPAPAPRGRRKVH</sequence>
<dbReference type="AlphaFoldDB" id="A0A443JX16"/>
<proteinExistence type="predicted"/>
<dbReference type="Proteomes" id="UP000284451">
    <property type="component" value="Unassembled WGS sequence"/>
</dbReference>
<organism evidence="2 3">
    <name type="scientific">Paenirhodobacter populi</name>
    <dbReference type="NCBI Taxonomy" id="2306993"/>
    <lineage>
        <taxon>Bacteria</taxon>
        <taxon>Pseudomonadati</taxon>
        <taxon>Pseudomonadota</taxon>
        <taxon>Alphaproteobacteria</taxon>
        <taxon>Rhodobacterales</taxon>
        <taxon>Rhodobacter group</taxon>
        <taxon>Paenirhodobacter</taxon>
    </lineage>
</organism>
<evidence type="ECO:0000313" key="3">
    <source>
        <dbReference type="Proteomes" id="UP000284451"/>
    </source>
</evidence>
<reference evidence="2 3" key="1">
    <citation type="submission" date="2019-01" db="EMBL/GenBank/DDBJ databases">
        <title>Sinorhodobacter populi sp. nov. isolated from the symptomatic bark tissue of Populus euramericana canker.</title>
        <authorList>
            <person name="Xu G."/>
        </authorList>
    </citation>
    <scope>NUCLEOTIDE SEQUENCE [LARGE SCALE GENOMIC DNA]</scope>
    <source>
        <strain evidence="2 3">07D10-4-3</strain>
    </source>
</reference>
<protein>
    <submittedName>
        <fullName evidence="2">Uncharacterized protein</fullName>
    </submittedName>
</protein>
<reference evidence="2 3" key="2">
    <citation type="submission" date="2019-01" db="EMBL/GenBank/DDBJ databases">
        <authorList>
            <person name="Li Y."/>
        </authorList>
    </citation>
    <scope>NUCLEOTIDE SEQUENCE [LARGE SCALE GENOMIC DNA]</scope>
    <source>
        <strain evidence="2 3">07D10-4-3</strain>
    </source>
</reference>
<evidence type="ECO:0000256" key="1">
    <source>
        <dbReference type="SAM" id="MobiDB-lite"/>
    </source>
</evidence>
<gene>
    <name evidence="2" type="ORF">D2T29_22420</name>
</gene>
<dbReference type="RefSeq" id="WP_128234227.1">
    <property type="nucleotide sequence ID" value="NZ_SAUY01000086.1"/>
</dbReference>
<name>A0A443JX16_9RHOB</name>
<comment type="caution">
    <text evidence="2">The sequence shown here is derived from an EMBL/GenBank/DDBJ whole genome shotgun (WGS) entry which is preliminary data.</text>
</comment>
<accession>A0A443JX16</accession>
<dbReference type="EMBL" id="SAUY01000086">
    <property type="protein sequence ID" value="RWR25045.1"/>
    <property type="molecule type" value="Genomic_DNA"/>
</dbReference>
<feature type="region of interest" description="Disordered" evidence="1">
    <location>
        <begin position="296"/>
        <end position="317"/>
    </location>
</feature>